<dbReference type="AlphaFoldDB" id="A0A3P7YB05"/>
<evidence type="ECO:0000256" key="1">
    <source>
        <dbReference type="SAM" id="MobiDB-lite"/>
    </source>
</evidence>
<feature type="compositionally biased region" description="Polar residues" evidence="1">
    <location>
        <begin position="218"/>
        <end position="227"/>
    </location>
</feature>
<reference evidence="2 3" key="1">
    <citation type="submission" date="2018-11" db="EMBL/GenBank/DDBJ databases">
        <authorList>
            <consortium name="Pathogen Informatics"/>
        </authorList>
    </citation>
    <scope>NUCLEOTIDE SEQUENCE [LARGE SCALE GENOMIC DNA]</scope>
</reference>
<evidence type="ECO:0000313" key="4">
    <source>
        <dbReference type="WBParaSite" id="HPBE_0000646201-mRNA-1"/>
    </source>
</evidence>
<sequence>MVVAPATATAACAMSSAAVVCAVPHDLLQTLVYKLFTRVILNTISRAREEGQPCEQAGFRRGFSTIDHRHIITKLIEVSREYKVPLYPTFIDLKKAFDYVETEAVIDALLTQGVPTRYISPSRAVQWIHDQVSPFYNDVVIDGTGIEATSAIYLRRERRCTLLLARRIRSGRDRFFPSVPVLRGCVYALMIRERHTGTHLTTDDPPSHLNPGVDSGSKEVSQGIGTS</sequence>
<feature type="region of interest" description="Disordered" evidence="1">
    <location>
        <begin position="198"/>
        <end position="227"/>
    </location>
</feature>
<dbReference type="OrthoDB" id="410104at2759"/>
<accession>A0A3P7YB05</accession>
<organism evidence="2">
    <name type="scientific">Heligmosomoides polygyrus</name>
    <name type="common">Parasitic roundworm</name>
    <dbReference type="NCBI Taxonomy" id="6339"/>
    <lineage>
        <taxon>Eukaryota</taxon>
        <taxon>Metazoa</taxon>
        <taxon>Ecdysozoa</taxon>
        <taxon>Nematoda</taxon>
        <taxon>Chromadorea</taxon>
        <taxon>Rhabditida</taxon>
        <taxon>Rhabditina</taxon>
        <taxon>Rhabditomorpha</taxon>
        <taxon>Strongyloidea</taxon>
        <taxon>Heligmosomidae</taxon>
        <taxon>Heligmosomoides</taxon>
    </lineage>
</organism>
<dbReference type="WBParaSite" id="HPBE_0000646201-mRNA-1">
    <property type="protein sequence ID" value="HPBE_0000646201-mRNA-1"/>
    <property type="gene ID" value="HPBE_0000646201"/>
</dbReference>
<keyword evidence="3" id="KW-1185">Reference proteome</keyword>
<dbReference type="EMBL" id="UZAH01025669">
    <property type="protein sequence ID" value="VDO68364.1"/>
    <property type="molecule type" value="Genomic_DNA"/>
</dbReference>
<name>A0A3P7YB05_HELPZ</name>
<reference evidence="4" key="2">
    <citation type="submission" date="2019-09" db="UniProtKB">
        <authorList>
            <consortium name="WormBaseParasite"/>
        </authorList>
    </citation>
    <scope>IDENTIFICATION</scope>
</reference>
<gene>
    <name evidence="2" type="ORF">HPBE_LOCUS6463</name>
</gene>
<proteinExistence type="predicted"/>
<evidence type="ECO:0000313" key="3">
    <source>
        <dbReference type="Proteomes" id="UP000050761"/>
    </source>
</evidence>
<dbReference type="Proteomes" id="UP000050761">
    <property type="component" value="Unassembled WGS sequence"/>
</dbReference>
<protein>
    <submittedName>
        <fullName evidence="4">Reverse transcriptase domain-containing protein</fullName>
    </submittedName>
</protein>
<evidence type="ECO:0000313" key="2">
    <source>
        <dbReference type="EMBL" id="VDO68364.1"/>
    </source>
</evidence>